<dbReference type="OrthoDB" id="2269373at2759"/>
<evidence type="ECO:0000313" key="5">
    <source>
        <dbReference type="EMBL" id="KIK93009.1"/>
    </source>
</evidence>
<evidence type="ECO:0000259" key="4">
    <source>
        <dbReference type="PROSITE" id="PS50048"/>
    </source>
</evidence>
<reference evidence="5 6" key="1">
    <citation type="submission" date="2014-04" db="EMBL/GenBank/DDBJ databases">
        <authorList>
            <consortium name="DOE Joint Genome Institute"/>
            <person name="Kuo A."/>
            <person name="Kohler A."/>
            <person name="Jargeat P."/>
            <person name="Nagy L.G."/>
            <person name="Floudas D."/>
            <person name="Copeland A."/>
            <person name="Barry K.W."/>
            <person name="Cichocki N."/>
            <person name="Veneault-Fourrey C."/>
            <person name="LaButti K."/>
            <person name="Lindquist E.A."/>
            <person name="Lipzen A."/>
            <person name="Lundell T."/>
            <person name="Morin E."/>
            <person name="Murat C."/>
            <person name="Sun H."/>
            <person name="Tunlid A."/>
            <person name="Henrissat B."/>
            <person name="Grigoriev I.V."/>
            <person name="Hibbett D.S."/>
            <person name="Martin F."/>
            <person name="Nordberg H.P."/>
            <person name="Cantor M.N."/>
            <person name="Hua S.X."/>
        </authorList>
    </citation>
    <scope>NUCLEOTIDE SEQUENCE [LARGE SCALE GENOMIC DNA]</scope>
    <source>
        <strain evidence="5 6">Ve08.2h10</strain>
    </source>
</reference>
<accession>A0A0D0E049</accession>
<dbReference type="Proteomes" id="UP000054538">
    <property type="component" value="Unassembled WGS sequence"/>
</dbReference>
<dbReference type="SMART" id="SM00066">
    <property type="entry name" value="GAL4"/>
    <property type="match status" value="1"/>
</dbReference>
<feature type="region of interest" description="Disordered" evidence="3">
    <location>
        <begin position="1"/>
        <end position="23"/>
    </location>
</feature>
<evidence type="ECO:0000256" key="3">
    <source>
        <dbReference type="SAM" id="MobiDB-lite"/>
    </source>
</evidence>
<comment type="subcellular location">
    <subcellularLocation>
        <location evidence="1">Nucleus</location>
    </subcellularLocation>
</comment>
<proteinExistence type="predicted"/>
<dbReference type="EMBL" id="KN825222">
    <property type="protein sequence ID" value="KIK93009.1"/>
    <property type="molecule type" value="Genomic_DNA"/>
</dbReference>
<dbReference type="InParanoid" id="A0A0D0E049"/>
<dbReference type="Gene3D" id="4.10.240.10">
    <property type="entry name" value="Zn(2)-C6 fungal-type DNA-binding domain"/>
    <property type="match status" value="1"/>
</dbReference>
<dbReference type="STRING" id="930991.A0A0D0E049"/>
<dbReference type="GO" id="GO:0000981">
    <property type="term" value="F:DNA-binding transcription factor activity, RNA polymerase II-specific"/>
    <property type="evidence" value="ECO:0007669"/>
    <property type="project" value="InterPro"/>
</dbReference>
<dbReference type="PROSITE" id="PS50048">
    <property type="entry name" value="ZN2_CY6_FUNGAL_2"/>
    <property type="match status" value="1"/>
</dbReference>
<reference evidence="6" key="2">
    <citation type="submission" date="2015-01" db="EMBL/GenBank/DDBJ databases">
        <title>Evolutionary Origins and Diversification of the Mycorrhizal Mutualists.</title>
        <authorList>
            <consortium name="DOE Joint Genome Institute"/>
            <consortium name="Mycorrhizal Genomics Consortium"/>
            <person name="Kohler A."/>
            <person name="Kuo A."/>
            <person name="Nagy L.G."/>
            <person name="Floudas D."/>
            <person name="Copeland A."/>
            <person name="Barry K.W."/>
            <person name="Cichocki N."/>
            <person name="Veneault-Fourrey C."/>
            <person name="LaButti K."/>
            <person name="Lindquist E.A."/>
            <person name="Lipzen A."/>
            <person name="Lundell T."/>
            <person name="Morin E."/>
            <person name="Murat C."/>
            <person name="Riley R."/>
            <person name="Ohm R."/>
            <person name="Sun H."/>
            <person name="Tunlid A."/>
            <person name="Henrissat B."/>
            <person name="Grigoriev I.V."/>
            <person name="Hibbett D.S."/>
            <person name="Martin F."/>
        </authorList>
    </citation>
    <scope>NUCLEOTIDE SEQUENCE [LARGE SCALE GENOMIC DNA]</scope>
    <source>
        <strain evidence="6">Ve08.2h10</strain>
    </source>
</reference>
<dbReference type="InterPro" id="IPR036864">
    <property type="entry name" value="Zn2-C6_fun-type_DNA-bd_sf"/>
</dbReference>
<dbReference type="SUPFAM" id="SSF57701">
    <property type="entry name" value="Zn2/Cys6 DNA-binding domain"/>
    <property type="match status" value="1"/>
</dbReference>
<dbReference type="HOGENOM" id="CLU_1424680_0_0_1"/>
<dbReference type="InterPro" id="IPR001138">
    <property type="entry name" value="Zn2Cys6_DnaBD"/>
</dbReference>
<evidence type="ECO:0000256" key="2">
    <source>
        <dbReference type="ARBA" id="ARBA00023242"/>
    </source>
</evidence>
<dbReference type="GO" id="GO:0005634">
    <property type="term" value="C:nucleus"/>
    <property type="evidence" value="ECO:0007669"/>
    <property type="project" value="UniProtKB-SubCell"/>
</dbReference>
<evidence type="ECO:0000256" key="1">
    <source>
        <dbReference type="ARBA" id="ARBA00004123"/>
    </source>
</evidence>
<keyword evidence="6" id="KW-1185">Reference proteome</keyword>
<dbReference type="PANTHER" id="PTHR31001">
    <property type="entry name" value="UNCHARACTERIZED TRANSCRIPTIONAL REGULATORY PROTEIN"/>
    <property type="match status" value="1"/>
</dbReference>
<protein>
    <recommendedName>
        <fullName evidence="4">Zn(2)-C6 fungal-type domain-containing protein</fullName>
    </recommendedName>
</protein>
<gene>
    <name evidence="5" type="ORF">PAXRUDRAFT_121304</name>
</gene>
<name>A0A0D0E049_9AGAM</name>
<dbReference type="CDD" id="cd00067">
    <property type="entry name" value="GAL4"/>
    <property type="match status" value="1"/>
</dbReference>
<sequence>MDTPPIPESQSHHHLGPGASAGPQIRSRVTVVCAECKRLKLKCDRRTPCSSCTKRDTVARCVYSPAAAEKIDLHSLNNRLIQVESQLAQFTAPGARSHLFYNHPPASTHGDRALLAVGHSGSSLAISLDDISTIWLDELGLGKDILPVQPPPAQSSCPSYALPNQVKLEPATVTLPEQDSCGGPDLPVHLLL</sequence>
<dbReference type="PROSITE" id="PS00463">
    <property type="entry name" value="ZN2_CY6_FUNGAL_1"/>
    <property type="match status" value="1"/>
</dbReference>
<dbReference type="AlphaFoldDB" id="A0A0D0E049"/>
<evidence type="ECO:0000313" key="6">
    <source>
        <dbReference type="Proteomes" id="UP000054538"/>
    </source>
</evidence>
<feature type="non-terminal residue" evidence="5">
    <location>
        <position position="192"/>
    </location>
</feature>
<dbReference type="InterPro" id="IPR050613">
    <property type="entry name" value="Sec_Metabolite_Reg"/>
</dbReference>
<feature type="domain" description="Zn(2)-C6 fungal-type" evidence="4">
    <location>
        <begin position="32"/>
        <end position="63"/>
    </location>
</feature>
<keyword evidence="2" id="KW-0539">Nucleus</keyword>
<dbReference type="Pfam" id="PF00172">
    <property type="entry name" value="Zn_clus"/>
    <property type="match status" value="1"/>
</dbReference>
<organism evidence="5 6">
    <name type="scientific">Paxillus rubicundulus Ve08.2h10</name>
    <dbReference type="NCBI Taxonomy" id="930991"/>
    <lineage>
        <taxon>Eukaryota</taxon>
        <taxon>Fungi</taxon>
        <taxon>Dikarya</taxon>
        <taxon>Basidiomycota</taxon>
        <taxon>Agaricomycotina</taxon>
        <taxon>Agaricomycetes</taxon>
        <taxon>Agaricomycetidae</taxon>
        <taxon>Boletales</taxon>
        <taxon>Paxilineae</taxon>
        <taxon>Paxillaceae</taxon>
        <taxon>Paxillus</taxon>
    </lineage>
</organism>
<dbReference type="GO" id="GO:0008270">
    <property type="term" value="F:zinc ion binding"/>
    <property type="evidence" value="ECO:0007669"/>
    <property type="project" value="InterPro"/>
</dbReference>